<protein>
    <submittedName>
        <fullName evidence="3">Extracellular solute-binding protein</fullName>
    </submittedName>
</protein>
<name>A0ABW3UG64_9BACL</name>
<dbReference type="Proteomes" id="UP001597180">
    <property type="component" value="Unassembled WGS sequence"/>
</dbReference>
<feature type="signal peptide" evidence="2">
    <location>
        <begin position="1"/>
        <end position="27"/>
    </location>
</feature>
<dbReference type="EMBL" id="JBHTLU010000006">
    <property type="protein sequence ID" value="MFD1218835.1"/>
    <property type="molecule type" value="Genomic_DNA"/>
</dbReference>
<sequence>MKRKHRSVKNVVGVGLAISLAGGLVLAGCSKSGTDSGTGSGGKDAAKGQAGLGSSYPLQTTEGITSWESLNNNATTFAPNLADLPFGKQLEKETGVKVKYIHPADNQTKEQFNLMIASNELPDTVEYDWTGRSAGSYPGGPEKAIADKVIVPLNDIIDKYAPNLKKKLQADKELDKMIKTDSGKYYVFPMIRNPSGLVFRGPIIRKDWLDDLGLQMPTTIDEWETVLKAFKEKKGATAPLSVTYVNGNLEMRDAFIGAYKTSNSFYLDDQGKVKFGPIDPQYKDALALLRKWYAEGLFDKDFALTDGKALDTKMLSGQTGATVGLQSGGLGKWLDTMKGKDPKYNLVAAPYPSLKKGEKPFTGHRDFKYSPGASKAITTGAKNPELVAKWLDYAYSEKGGLLFNFGIEGDSYTMDKGIPKYTDKIVKNDKYNLQQMISQYTKPNGPYEADERRSWNSYKQQDEAPAIWGATDAEKHTIPLFLTPTAEESKELGKIINDVTNYKEEMFVKFVVGKEPLDNYDTYVAQIKKLGIERAVKIYQDALDRYNKR</sequence>
<evidence type="ECO:0000313" key="4">
    <source>
        <dbReference type="Proteomes" id="UP001597180"/>
    </source>
</evidence>
<evidence type="ECO:0000256" key="1">
    <source>
        <dbReference type="SAM" id="MobiDB-lite"/>
    </source>
</evidence>
<dbReference type="PROSITE" id="PS51257">
    <property type="entry name" value="PROKAR_LIPOPROTEIN"/>
    <property type="match status" value="1"/>
</dbReference>
<dbReference type="InterPro" id="IPR006059">
    <property type="entry name" value="SBP"/>
</dbReference>
<keyword evidence="2" id="KW-0732">Signal</keyword>
<keyword evidence="4" id="KW-1185">Reference proteome</keyword>
<feature type="chain" id="PRO_5045693738" evidence="2">
    <location>
        <begin position="28"/>
        <end position="549"/>
    </location>
</feature>
<dbReference type="SUPFAM" id="SSF53850">
    <property type="entry name" value="Periplasmic binding protein-like II"/>
    <property type="match status" value="1"/>
</dbReference>
<accession>A0ABW3UG64</accession>
<evidence type="ECO:0000256" key="2">
    <source>
        <dbReference type="SAM" id="SignalP"/>
    </source>
</evidence>
<organism evidence="3 4">
    <name type="scientific">Paenibacillus vulneris</name>
    <dbReference type="NCBI Taxonomy" id="1133364"/>
    <lineage>
        <taxon>Bacteria</taxon>
        <taxon>Bacillati</taxon>
        <taxon>Bacillota</taxon>
        <taxon>Bacilli</taxon>
        <taxon>Bacillales</taxon>
        <taxon>Paenibacillaceae</taxon>
        <taxon>Paenibacillus</taxon>
    </lineage>
</organism>
<reference evidence="4" key="1">
    <citation type="journal article" date="2019" name="Int. J. Syst. Evol. Microbiol.">
        <title>The Global Catalogue of Microorganisms (GCM) 10K type strain sequencing project: providing services to taxonomists for standard genome sequencing and annotation.</title>
        <authorList>
            <consortium name="The Broad Institute Genomics Platform"/>
            <consortium name="The Broad Institute Genome Sequencing Center for Infectious Disease"/>
            <person name="Wu L."/>
            <person name="Ma J."/>
        </authorList>
    </citation>
    <scope>NUCLEOTIDE SEQUENCE [LARGE SCALE GENOMIC DNA]</scope>
    <source>
        <strain evidence="4">CCUG 53270</strain>
    </source>
</reference>
<dbReference type="Gene3D" id="3.40.190.10">
    <property type="entry name" value="Periplasmic binding protein-like II"/>
    <property type="match status" value="2"/>
</dbReference>
<comment type="caution">
    <text evidence="3">The sequence shown here is derived from an EMBL/GenBank/DDBJ whole genome shotgun (WGS) entry which is preliminary data.</text>
</comment>
<dbReference type="RefSeq" id="WP_079913458.1">
    <property type="nucleotide sequence ID" value="NZ_BAABJG010000012.1"/>
</dbReference>
<evidence type="ECO:0000313" key="3">
    <source>
        <dbReference type="EMBL" id="MFD1218835.1"/>
    </source>
</evidence>
<feature type="region of interest" description="Disordered" evidence="1">
    <location>
        <begin position="33"/>
        <end position="54"/>
    </location>
</feature>
<gene>
    <name evidence="3" type="ORF">ACFQ4B_01780</name>
</gene>
<dbReference type="Pfam" id="PF01547">
    <property type="entry name" value="SBP_bac_1"/>
    <property type="match status" value="1"/>
</dbReference>
<proteinExistence type="predicted"/>